<proteinExistence type="predicted"/>
<name>A0A6M9TZY2_9VIRU</name>
<reference evidence="2" key="1">
    <citation type="journal article" date="2021" name="Virus">
        <title>The discovery, distribution and diversity of DNA viruses associated with Drosophila melanogaster in Europe.</title>
        <authorList>
            <person name="Wallace M.A."/>
            <person name="Coffman K.A."/>
            <person name="Gilbert C."/>
            <person name="Ravindran S."/>
            <person name="Albery G.F."/>
            <person name="Abbott J."/>
            <person name="Argyridou E."/>
            <person name="Bellosta P."/>
            <person name="Betancourt A.J."/>
            <person name="Colinet H."/>
            <person name="Eric K."/>
            <person name="Glaser-Schmitt A."/>
            <person name="Grath S."/>
            <person name="Jelic M."/>
            <person name="Kankare M."/>
            <person name="Kozeretska I."/>
            <person name="Loeschcke V."/>
            <person name="Montchamp-Moreau C."/>
            <person name="Ometto L."/>
            <person name="Onder B.S."/>
            <person name="Orengo D.J."/>
            <person name="Parsch J."/>
            <person name="Pascual M."/>
            <person name="Patenkovic A."/>
            <person name="Puerma E."/>
            <person name="Ritchie M.G."/>
            <person name="Rota-Stabelli O."/>
            <person name="Schou M.F."/>
            <person name="Serga S.V."/>
            <person name="Stamenkovic-Radak M."/>
            <person name="Tanaskovic M."/>
            <person name="Veselinovic M.S."/>
            <person name="Vieira J."/>
            <person name="Vieira C.P."/>
            <person name="Kapun M."/>
            <person name="Flatt T."/>
            <person name="Gonzalez J."/>
            <person name="Staubach F."/>
            <person name="Obbard D.J."/>
        </authorList>
    </citation>
    <scope>NUCLEOTIDE SEQUENCE</scope>
    <source>
        <strain evidence="2">Filamentous_ES_Gim_15_30_pool</strain>
    </source>
</reference>
<feature type="region of interest" description="Disordered" evidence="1">
    <location>
        <begin position="1"/>
        <end position="23"/>
    </location>
</feature>
<gene>
    <name evidence="2" type="primary">ORF14</name>
</gene>
<accession>A0A6M9TZY2</accession>
<evidence type="ECO:0000256" key="1">
    <source>
        <dbReference type="SAM" id="MobiDB-lite"/>
    </source>
</evidence>
<dbReference type="EMBL" id="MT496833">
    <property type="protein sequence ID" value="QKN22468.1"/>
    <property type="molecule type" value="Genomic_DNA"/>
</dbReference>
<sequence length="100" mass="11381">MSFKQENDKYASPNGGSDNHANGKYKVCIEQPINPEYLRSLPKSYMVSVQKGPMYSTRVDWSSKTVGGLKSHESLQLSKSKENITYTNGWDSCHYVRKKD</sequence>
<organism evidence="2">
    <name type="scientific">Drosophila-associated filamentous virus</name>
    <dbReference type="NCBI Taxonomy" id="2743186"/>
    <lineage>
        <taxon>Viruses</taxon>
    </lineage>
</organism>
<evidence type="ECO:0000313" key="2">
    <source>
        <dbReference type="EMBL" id="QKN22468.1"/>
    </source>
</evidence>
<protein>
    <submittedName>
        <fullName evidence="2">Uncharacterized protein</fullName>
    </submittedName>
</protein>